<dbReference type="PROSITE" id="PS50181">
    <property type="entry name" value="FBOX"/>
    <property type="match status" value="1"/>
</dbReference>
<dbReference type="InterPro" id="IPR053781">
    <property type="entry name" value="F-box_AtFBL13-like"/>
</dbReference>
<dbReference type="Pfam" id="PF00646">
    <property type="entry name" value="F-box"/>
    <property type="match status" value="1"/>
</dbReference>
<dbReference type="SMART" id="SM00579">
    <property type="entry name" value="FBD"/>
    <property type="match status" value="1"/>
</dbReference>
<evidence type="ECO:0000259" key="1">
    <source>
        <dbReference type="PROSITE" id="PS50181"/>
    </source>
</evidence>
<dbReference type="InterPro" id="IPR001810">
    <property type="entry name" value="F-box_dom"/>
</dbReference>
<organism evidence="2 3">
    <name type="scientific">Arabidopsis thaliana x Arabidopsis arenosa</name>
    <dbReference type="NCBI Taxonomy" id="1240361"/>
    <lineage>
        <taxon>Eukaryota</taxon>
        <taxon>Viridiplantae</taxon>
        <taxon>Streptophyta</taxon>
        <taxon>Embryophyta</taxon>
        <taxon>Tracheophyta</taxon>
        <taxon>Spermatophyta</taxon>
        <taxon>Magnoliopsida</taxon>
        <taxon>eudicotyledons</taxon>
        <taxon>Gunneridae</taxon>
        <taxon>Pentapetalae</taxon>
        <taxon>rosids</taxon>
        <taxon>malvids</taxon>
        <taxon>Brassicales</taxon>
        <taxon>Brassicaceae</taxon>
        <taxon>Camelineae</taxon>
        <taxon>Arabidopsis</taxon>
    </lineage>
</organism>
<name>A0A8T1Y7D6_9BRAS</name>
<dbReference type="EMBL" id="JAEFBK010000012">
    <property type="protein sequence ID" value="KAG7543045.1"/>
    <property type="molecule type" value="Genomic_DNA"/>
</dbReference>
<dbReference type="PANTHER" id="PTHR31900">
    <property type="entry name" value="F-BOX/RNI SUPERFAMILY PROTEIN-RELATED"/>
    <property type="match status" value="1"/>
</dbReference>
<dbReference type="CDD" id="cd22160">
    <property type="entry name" value="F-box_AtFBL13-like"/>
    <property type="match status" value="1"/>
</dbReference>
<accession>A0A8T1Y7D6</accession>
<evidence type="ECO:0000313" key="2">
    <source>
        <dbReference type="EMBL" id="KAG7543045.1"/>
    </source>
</evidence>
<protein>
    <submittedName>
        <fullName evidence="2">F-box domain</fullName>
    </submittedName>
</protein>
<dbReference type="InterPro" id="IPR006566">
    <property type="entry name" value="FBD"/>
</dbReference>
<dbReference type="InterPro" id="IPR055411">
    <property type="entry name" value="LRR_FXL15/At3g58940/PEG3-like"/>
</dbReference>
<sequence>MQEGRERRVRSKRSGDRVKKVDRLRNLPDCLLFKILLNLPTKDVVKCSVLSRRWRNVWRYVPALNLKCGDFMVANCDDSSDFNSLLGFVYRFLGFNNESCLQKFRLTVNWYDDAPLDTAHFTQWFKAVVERKVQHIHVRDSTWGLDRVMIPPIVYTCESLISLNLYDGYLPNPEFVSLPSLKVFVLDKVKLESSLAIEMLISGCPVLESLTVKMINTSYGLESFQVCSQSLLRFTHESYMGLISPTRFDFLAVSIDAPRLEYLRLRDKRTANYTIKNPGSLVEVGIDVVFNLRFKRKFDPNDLPKRQMIRNFLIGISYVKDMIISSSTLEVIYDYSRCEQLSLFHNISFLRVEFTDYRWEMLPIFLESCPNLKSLVLGFRLRPREDGASILPGPRRFLTSLEYVKIVKPMAAEASEIRLKLVSYFLGNSTILKNLTLFLGNFREKEESVIVKKLLTIPRLSTSCQVFII</sequence>
<dbReference type="InterPro" id="IPR050232">
    <property type="entry name" value="FBL13/AtMIF1-like"/>
</dbReference>
<feature type="domain" description="F-box" evidence="1">
    <location>
        <begin position="21"/>
        <end position="57"/>
    </location>
</feature>
<gene>
    <name evidence="2" type="ORF">ISN45_Aa07g029760</name>
</gene>
<keyword evidence="3" id="KW-1185">Reference proteome</keyword>
<dbReference type="Pfam" id="PF08387">
    <property type="entry name" value="FBD"/>
    <property type="match status" value="1"/>
</dbReference>
<reference evidence="2 3" key="1">
    <citation type="submission" date="2020-12" db="EMBL/GenBank/DDBJ databases">
        <title>Concerted genomic and epigenomic changes stabilize Arabidopsis allopolyploids.</title>
        <authorList>
            <person name="Chen Z."/>
        </authorList>
    </citation>
    <scope>NUCLEOTIDE SEQUENCE [LARGE SCALE GENOMIC DNA]</scope>
    <source>
        <strain evidence="2">Allo738</strain>
        <tissue evidence="2">Leaf</tissue>
    </source>
</reference>
<evidence type="ECO:0000313" key="3">
    <source>
        <dbReference type="Proteomes" id="UP000694240"/>
    </source>
</evidence>
<dbReference type="AlphaFoldDB" id="A0A8T1Y7D6"/>
<comment type="caution">
    <text evidence="2">The sequence shown here is derived from an EMBL/GenBank/DDBJ whole genome shotgun (WGS) entry which is preliminary data.</text>
</comment>
<dbReference type="SMART" id="SM00256">
    <property type="entry name" value="FBOX"/>
    <property type="match status" value="1"/>
</dbReference>
<dbReference type="Proteomes" id="UP000694240">
    <property type="component" value="Chromosome 12"/>
</dbReference>
<dbReference type="Pfam" id="PF24758">
    <property type="entry name" value="LRR_At5g56370"/>
    <property type="match status" value="1"/>
</dbReference>
<proteinExistence type="predicted"/>
<dbReference type="PANTHER" id="PTHR31900:SF33">
    <property type="entry name" value="PROTEIN WITH RNI-LIKE_FBD-LIKE DOMAIN"/>
    <property type="match status" value="1"/>
</dbReference>